<evidence type="ECO:0000313" key="3">
    <source>
        <dbReference type="Proteomes" id="UP000298438"/>
    </source>
</evidence>
<reference evidence="2 3" key="1">
    <citation type="submission" date="2019-03" db="EMBL/GenBank/DDBJ databases">
        <title>Draft Genome Sequence of Massilia arenosa sp. nov., a Novel Massilia Species Isolated from a Sandy-loam Maize Soil.</title>
        <authorList>
            <person name="Raths R."/>
            <person name="Peta V."/>
            <person name="Bucking H."/>
        </authorList>
    </citation>
    <scope>NUCLEOTIDE SEQUENCE [LARGE SCALE GENOMIC DNA]</scope>
    <source>
        <strain evidence="2 3">MC02</strain>
    </source>
</reference>
<keyword evidence="3" id="KW-1185">Reference proteome</keyword>
<feature type="region of interest" description="Disordered" evidence="1">
    <location>
        <begin position="1"/>
        <end position="88"/>
    </location>
</feature>
<gene>
    <name evidence="2" type="ORF">E4L96_04805</name>
</gene>
<dbReference type="Proteomes" id="UP000298438">
    <property type="component" value="Unassembled WGS sequence"/>
</dbReference>
<comment type="caution">
    <text evidence="2">The sequence shown here is derived from an EMBL/GenBank/DDBJ whole genome shotgun (WGS) entry which is preliminary data.</text>
</comment>
<sequence>MKSRRKDQEDIQKRSTIRGSGRDAQGMREPGAEPDVEGAGSRQSGSMGSISSERSAMRQGGLDVNDDTWEALDAEMGSHSGRKLRRER</sequence>
<feature type="compositionally biased region" description="Acidic residues" evidence="1">
    <location>
        <begin position="64"/>
        <end position="73"/>
    </location>
</feature>
<dbReference type="RefSeq" id="WP_135206089.1">
    <property type="nucleotide sequence ID" value="NZ_SPVF01000071.1"/>
</dbReference>
<organism evidence="2 3">
    <name type="scientific">Zemynaea arenosa</name>
    <dbReference type="NCBI Taxonomy" id="2561931"/>
    <lineage>
        <taxon>Bacteria</taxon>
        <taxon>Pseudomonadati</taxon>
        <taxon>Pseudomonadota</taxon>
        <taxon>Betaproteobacteria</taxon>
        <taxon>Burkholderiales</taxon>
        <taxon>Oxalobacteraceae</taxon>
        <taxon>Telluria group</taxon>
        <taxon>Zemynaea</taxon>
    </lineage>
</organism>
<name>A0A4Y9SJI1_9BURK</name>
<evidence type="ECO:0000313" key="2">
    <source>
        <dbReference type="EMBL" id="TFW25978.1"/>
    </source>
</evidence>
<accession>A0A4Y9SJI1</accession>
<feature type="compositionally biased region" description="Basic and acidic residues" evidence="1">
    <location>
        <begin position="1"/>
        <end position="13"/>
    </location>
</feature>
<proteinExistence type="predicted"/>
<dbReference type="EMBL" id="SPVF01000071">
    <property type="protein sequence ID" value="TFW25978.1"/>
    <property type="molecule type" value="Genomic_DNA"/>
</dbReference>
<dbReference type="AlphaFoldDB" id="A0A4Y9SJI1"/>
<protein>
    <submittedName>
        <fullName evidence="2">Uncharacterized protein</fullName>
    </submittedName>
</protein>
<evidence type="ECO:0000256" key="1">
    <source>
        <dbReference type="SAM" id="MobiDB-lite"/>
    </source>
</evidence>
<feature type="compositionally biased region" description="Low complexity" evidence="1">
    <location>
        <begin position="40"/>
        <end position="54"/>
    </location>
</feature>